<evidence type="ECO:0000256" key="1">
    <source>
        <dbReference type="SAM" id="MobiDB-lite"/>
    </source>
</evidence>
<sequence length="306" mass="36701">MKNRLHTPGLVLAALLALLLGGCATYYPANDRGVYYEVPEYRGSRVTYVDPLVYPYWSLDYFYYSRYYHPYSVVVHRWDPWYYPYPGWYYGYWPGPGYAGHRSRIHYPWYRYTDRYAGYRPWRSGIHLSFGYYDYDRRVTRDRVRELDARLDEVQTRRSQAIRDQRPDRRLLPGASPWLPATGRSAAYRRDELRRPPRPGPGTRAADGRSETQRRALIERLRTDDRDARMPQRSPRELPRRTEPPPTDYRDTGPRQRSAEPTPPVRQRPVEPSPPRSRPQRMPEREPARTPTRRRPPQRSDRRERR</sequence>
<feature type="compositionally biased region" description="Pro residues" evidence="1">
    <location>
        <begin position="261"/>
        <end position="277"/>
    </location>
</feature>
<accession>A0A3E1K9T0</accession>
<dbReference type="OrthoDB" id="10011691at2"/>
<protein>
    <submittedName>
        <fullName evidence="2">Uncharacterized protein</fullName>
    </submittedName>
</protein>
<feature type="region of interest" description="Disordered" evidence="1">
    <location>
        <begin position="152"/>
        <end position="306"/>
    </location>
</feature>
<evidence type="ECO:0000313" key="3">
    <source>
        <dbReference type="Proteomes" id="UP000260351"/>
    </source>
</evidence>
<organism evidence="2 3">
    <name type="scientific">Wenzhouxiangella sediminis</name>
    <dbReference type="NCBI Taxonomy" id="1792836"/>
    <lineage>
        <taxon>Bacteria</taxon>
        <taxon>Pseudomonadati</taxon>
        <taxon>Pseudomonadota</taxon>
        <taxon>Gammaproteobacteria</taxon>
        <taxon>Chromatiales</taxon>
        <taxon>Wenzhouxiangellaceae</taxon>
        <taxon>Wenzhouxiangella</taxon>
    </lineage>
</organism>
<keyword evidence="3" id="KW-1185">Reference proteome</keyword>
<dbReference type="Proteomes" id="UP000260351">
    <property type="component" value="Unassembled WGS sequence"/>
</dbReference>
<dbReference type="EMBL" id="QUZK01000025">
    <property type="protein sequence ID" value="RFF30984.1"/>
    <property type="molecule type" value="Genomic_DNA"/>
</dbReference>
<name>A0A3E1K9T0_9GAMM</name>
<feature type="compositionally biased region" description="Basic and acidic residues" evidence="1">
    <location>
        <begin position="152"/>
        <end position="171"/>
    </location>
</feature>
<comment type="caution">
    <text evidence="2">The sequence shown here is derived from an EMBL/GenBank/DDBJ whole genome shotgun (WGS) entry which is preliminary data.</text>
</comment>
<dbReference type="PROSITE" id="PS51257">
    <property type="entry name" value="PROKAR_LIPOPROTEIN"/>
    <property type="match status" value="1"/>
</dbReference>
<evidence type="ECO:0000313" key="2">
    <source>
        <dbReference type="EMBL" id="RFF30984.1"/>
    </source>
</evidence>
<reference evidence="2 3" key="1">
    <citation type="submission" date="2018-08" db="EMBL/GenBank/DDBJ databases">
        <title>Wenzhouxiangella salilacus sp. nov., a novel bacterium isolated from a saline lake in Xinjiang Province, China.</title>
        <authorList>
            <person name="Han S."/>
        </authorList>
    </citation>
    <scope>NUCLEOTIDE SEQUENCE [LARGE SCALE GENOMIC DNA]</scope>
    <source>
        <strain evidence="2 3">XDB06</strain>
    </source>
</reference>
<gene>
    <name evidence="2" type="ORF">DZC52_05990</name>
</gene>
<feature type="compositionally biased region" description="Basic and acidic residues" evidence="1">
    <location>
        <begin position="206"/>
        <end position="258"/>
    </location>
</feature>
<proteinExistence type="predicted"/>
<dbReference type="RefSeq" id="WP_116650221.1">
    <property type="nucleotide sequence ID" value="NZ_QUZK01000025.1"/>
</dbReference>
<dbReference type="AlphaFoldDB" id="A0A3E1K9T0"/>